<dbReference type="EMBL" id="RWHZ01000053">
    <property type="protein sequence ID" value="TSE47456.1"/>
    <property type="molecule type" value="Genomic_DNA"/>
</dbReference>
<organism evidence="1 2">
    <name type="scientific">Phocaeicola vulgatus</name>
    <name type="common">Bacteroides vulgatus</name>
    <dbReference type="NCBI Taxonomy" id="821"/>
    <lineage>
        <taxon>Bacteria</taxon>
        <taxon>Pseudomonadati</taxon>
        <taxon>Bacteroidota</taxon>
        <taxon>Bacteroidia</taxon>
        <taxon>Bacteroidales</taxon>
        <taxon>Bacteroidaceae</taxon>
        <taxon>Phocaeicola</taxon>
    </lineage>
</organism>
<accession>A0A662ZW36</accession>
<dbReference type="AlphaFoldDB" id="A0A662ZW36"/>
<proteinExistence type="predicted"/>
<comment type="caution">
    <text evidence="1">The sequence shown here is derived from an EMBL/GenBank/DDBJ whole genome shotgun (WGS) entry which is preliminary data.</text>
</comment>
<dbReference type="Proteomes" id="UP000408523">
    <property type="component" value="Unassembled WGS sequence"/>
</dbReference>
<reference evidence="1 2" key="1">
    <citation type="journal article" date="2019" name="Nat. Commun.">
        <title>Gram positive-like bacteriocins with broad spectrum anti-Bacteroidales activity encoded on mobile elements of the human gut microbiota.</title>
        <authorList>
            <person name="Bechon N."/>
            <person name="Coyne M.J.Jr."/>
            <person name="Laclare-Mceneany V."/>
            <person name="Chatzidaki-Livanis M."/>
            <person name="Ghigo J.-M."/>
            <person name="Comstock L.E."/>
        </authorList>
    </citation>
    <scope>NUCLEOTIDE SEQUENCE [LARGE SCALE GENOMIC DNA]</scope>
    <source>
        <strain evidence="1 2">CL01T12C17</strain>
    </source>
</reference>
<name>A0A662ZW36_PHOVU</name>
<evidence type="ECO:0000313" key="1">
    <source>
        <dbReference type="EMBL" id="TSE47456.1"/>
    </source>
</evidence>
<evidence type="ECO:0000313" key="2">
    <source>
        <dbReference type="Proteomes" id="UP000408523"/>
    </source>
</evidence>
<gene>
    <name evidence="1" type="ORF">EH214_03304</name>
</gene>
<dbReference type="RefSeq" id="WP_156343220.1">
    <property type="nucleotide sequence ID" value="NZ_CACRTA010000001.1"/>
</dbReference>
<sequence length="58" mass="6186">MKKKNILSNVTMIDRFTQSEKDLVKGGSSKVNVKATASVNYKGVSGGIEVSNNKVIGD</sequence>
<protein>
    <submittedName>
        <fullName evidence="1">Uncharacterized protein</fullName>
    </submittedName>
</protein>